<comment type="caution">
    <text evidence="1">The sequence shown here is derived from an EMBL/GenBank/DDBJ whole genome shotgun (WGS) entry which is preliminary data.</text>
</comment>
<dbReference type="Proteomes" id="UP000030711">
    <property type="component" value="Chromosome 9"/>
</dbReference>
<evidence type="ECO:0000313" key="2">
    <source>
        <dbReference type="Proteomes" id="UP000030711"/>
    </source>
</evidence>
<reference evidence="1 2" key="1">
    <citation type="journal article" date="2014" name="Nature">
        <title>The genome of Eucalyptus grandis.</title>
        <authorList>
            <person name="Myburg A.A."/>
            <person name="Grattapaglia D."/>
            <person name="Tuskan G.A."/>
            <person name="Hellsten U."/>
            <person name="Hayes R.D."/>
            <person name="Grimwood J."/>
            <person name="Jenkins J."/>
            <person name="Lindquist E."/>
            <person name="Tice H."/>
            <person name="Bauer D."/>
            <person name="Goodstein D.M."/>
            <person name="Dubchak I."/>
            <person name="Poliakov A."/>
            <person name="Mizrachi E."/>
            <person name="Kullan A.R."/>
            <person name="Hussey S.G."/>
            <person name="Pinard D."/>
            <person name="van der Merwe K."/>
            <person name="Singh P."/>
            <person name="van Jaarsveld I."/>
            <person name="Silva-Junior O.B."/>
            <person name="Togawa R.C."/>
            <person name="Pappas M.R."/>
            <person name="Faria D.A."/>
            <person name="Sansaloni C.P."/>
            <person name="Petroli C.D."/>
            <person name="Yang X."/>
            <person name="Ranjan P."/>
            <person name="Tschaplinski T.J."/>
            <person name="Ye C.Y."/>
            <person name="Li T."/>
            <person name="Sterck L."/>
            <person name="Vanneste K."/>
            <person name="Murat F."/>
            <person name="Soler M."/>
            <person name="Clemente H.S."/>
            <person name="Saidi N."/>
            <person name="Cassan-Wang H."/>
            <person name="Dunand C."/>
            <person name="Hefer C.A."/>
            <person name="Bornberg-Bauer E."/>
            <person name="Kersting A.R."/>
            <person name="Vining K."/>
            <person name="Amarasinghe V."/>
            <person name="Ranik M."/>
            <person name="Naithani S."/>
            <person name="Elser J."/>
            <person name="Boyd A.E."/>
            <person name="Liston A."/>
            <person name="Spatafora J.W."/>
            <person name="Dharmwardhana P."/>
            <person name="Raja R."/>
            <person name="Sullivan C."/>
            <person name="Romanel E."/>
            <person name="Alves-Ferreira M."/>
            <person name="Kulheim C."/>
            <person name="Foley W."/>
            <person name="Carocha V."/>
            <person name="Paiva J."/>
            <person name="Kudrna D."/>
            <person name="Brommonschenkel S.H."/>
            <person name="Pasquali G."/>
            <person name="Byrne M."/>
            <person name="Rigault P."/>
            <person name="Tibbits J."/>
            <person name="Spokevicius A."/>
            <person name="Jones R.C."/>
            <person name="Steane D.A."/>
            <person name="Vaillancourt R.E."/>
            <person name="Potts B.M."/>
            <person name="Joubert F."/>
            <person name="Barry K."/>
            <person name="Pappas G.J."/>
            <person name="Strauss S.H."/>
            <person name="Jaiswal P."/>
            <person name="Grima-Pettenati J."/>
            <person name="Salse J."/>
            <person name="Van de Peer Y."/>
            <person name="Rokhsar D.S."/>
            <person name="Schmutz J."/>
        </authorList>
    </citation>
    <scope>NUCLEOTIDE SEQUENCE [LARGE SCALE GENOMIC DNA]</scope>
    <source>
        <strain evidence="2">cv. BRASUZ1</strain>
        <tissue evidence="1">Leaf extractions</tissue>
    </source>
</reference>
<proteinExistence type="predicted"/>
<organism evidence="1 2">
    <name type="scientific">Eucalyptus grandis</name>
    <name type="common">Flooded gum</name>
    <dbReference type="NCBI Taxonomy" id="71139"/>
    <lineage>
        <taxon>Eukaryota</taxon>
        <taxon>Viridiplantae</taxon>
        <taxon>Streptophyta</taxon>
        <taxon>Embryophyta</taxon>
        <taxon>Tracheophyta</taxon>
        <taxon>Spermatophyta</taxon>
        <taxon>Magnoliopsida</taxon>
        <taxon>eudicotyledons</taxon>
        <taxon>Gunneridae</taxon>
        <taxon>Pentapetalae</taxon>
        <taxon>rosids</taxon>
        <taxon>malvids</taxon>
        <taxon>Myrtales</taxon>
        <taxon>Myrtaceae</taxon>
        <taxon>Myrtoideae</taxon>
        <taxon>Eucalypteae</taxon>
        <taxon>Eucalyptus</taxon>
    </lineage>
</organism>
<protein>
    <submittedName>
        <fullName evidence="1">Uncharacterized protein</fullName>
    </submittedName>
</protein>
<dbReference type="EMBL" id="CM064443">
    <property type="protein sequence ID" value="KAK3411716.1"/>
    <property type="molecule type" value="Genomic_DNA"/>
</dbReference>
<name>A0ACC3JD27_EUCGR</name>
<evidence type="ECO:0000313" key="1">
    <source>
        <dbReference type="EMBL" id="KAK3411716.1"/>
    </source>
</evidence>
<accession>A0ACC3JD27</accession>
<keyword evidence="2" id="KW-1185">Reference proteome</keyword>
<sequence length="434" mass="46449">MAASAGAPCGIGFSQPHAHLKQLSLGFSRSISSSASKFVSFPCNFSLRAVDNTKEFKSPGITPIVKAQGGPGHMDIDLTLSPRVNAVKPSKTLAIIAQATALLKAGVPVISLAIGEPDFDTPSVIADAGFNAIREGYTRYTPNAGTLELRTAICQRLKEENGISYTPDQILVSNGAKQSIFQAVLVVCSPGDEVIIPAPCWVSYPEMARLAEATPVIVPTSISENFLMDHKLLDATLTEKSRLLILCSPSNPSGSVYPKKLLEEIAKIVAKHPRLLVLSDETYKHITYAPATHTSFASLPGMWERTLTVNGFSKAFAMTGWRLGYLSGPRHFVSACAKIQSQGVKISEPQGAFHIFIDFSCYYGAEVEGFGVINGSESLCHYLLDSARVVLVPGVAFGDDTCIRISYAASLATLREAFGRIKKALVALRPAASV</sequence>
<gene>
    <name evidence="1" type="ORF">EUGRSUZ_I00463</name>
</gene>